<dbReference type="EMBL" id="JAPHNL010000310">
    <property type="protein sequence ID" value="MCX3063381.1"/>
    <property type="molecule type" value="Genomic_DNA"/>
</dbReference>
<dbReference type="Proteomes" id="UP001163064">
    <property type="component" value="Unassembled WGS sequence"/>
</dbReference>
<evidence type="ECO:0000256" key="1">
    <source>
        <dbReference type="ARBA" id="ARBA00001974"/>
    </source>
</evidence>
<dbReference type="Gene3D" id="3.30.43.10">
    <property type="entry name" value="Uridine Diphospho-n-acetylenolpyruvylglucosamine Reductase, domain 2"/>
    <property type="match status" value="1"/>
</dbReference>
<evidence type="ECO:0000259" key="5">
    <source>
        <dbReference type="PROSITE" id="PS51387"/>
    </source>
</evidence>
<dbReference type="Gene3D" id="3.30.465.10">
    <property type="match status" value="1"/>
</dbReference>
<feature type="domain" description="FAD-binding PCMH-type" evidence="5">
    <location>
        <begin position="41"/>
        <end position="270"/>
    </location>
</feature>
<gene>
    <name evidence="6" type="ORF">OFY01_27195</name>
</gene>
<dbReference type="Gene3D" id="3.30.70.2190">
    <property type="match status" value="1"/>
</dbReference>
<dbReference type="SUPFAM" id="SSF56176">
    <property type="entry name" value="FAD-binding/transporter-associated domain-like"/>
    <property type="match status" value="1"/>
</dbReference>
<dbReference type="InterPro" id="IPR006094">
    <property type="entry name" value="Oxid_FAD_bind_N"/>
</dbReference>
<dbReference type="Pfam" id="PF02754">
    <property type="entry name" value="CCG"/>
    <property type="match status" value="1"/>
</dbReference>
<evidence type="ECO:0000256" key="4">
    <source>
        <dbReference type="ARBA" id="ARBA00023002"/>
    </source>
</evidence>
<evidence type="ECO:0000256" key="2">
    <source>
        <dbReference type="ARBA" id="ARBA00022630"/>
    </source>
</evidence>
<reference evidence="6" key="1">
    <citation type="submission" date="2022-10" db="EMBL/GenBank/DDBJ databases">
        <title>Streptomyces beihaiensis sp. nov., a chitin degrading actinobacterium, isolated from shrimp pond soil.</title>
        <authorList>
            <person name="Xie J."/>
            <person name="Shen N."/>
        </authorList>
    </citation>
    <scope>NUCLEOTIDE SEQUENCE</scope>
    <source>
        <strain evidence="6">GXMU-J5</strain>
    </source>
</reference>
<dbReference type="InterPro" id="IPR016166">
    <property type="entry name" value="FAD-bd_PCMH"/>
</dbReference>
<accession>A0ABT3U279</accession>
<dbReference type="InterPro" id="IPR004113">
    <property type="entry name" value="FAD-bd_oxidored_4_C"/>
</dbReference>
<dbReference type="InterPro" id="IPR016164">
    <property type="entry name" value="FAD-linked_Oxase-like_C"/>
</dbReference>
<dbReference type="InterPro" id="IPR004017">
    <property type="entry name" value="Cys_rich_dom"/>
</dbReference>
<organism evidence="6 7">
    <name type="scientific">Streptomyces beihaiensis</name>
    <dbReference type="NCBI Taxonomy" id="2984495"/>
    <lineage>
        <taxon>Bacteria</taxon>
        <taxon>Bacillati</taxon>
        <taxon>Actinomycetota</taxon>
        <taxon>Actinomycetes</taxon>
        <taxon>Kitasatosporales</taxon>
        <taxon>Streptomycetaceae</taxon>
        <taxon>Streptomyces</taxon>
    </lineage>
</organism>
<dbReference type="Pfam" id="PF01565">
    <property type="entry name" value="FAD_binding_4"/>
    <property type="match status" value="1"/>
</dbReference>
<protein>
    <submittedName>
        <fullName evidence="6">FAD-binding protein</fullName>
    </submittedName>
</protein>
<dbReference type="PANTHER" id="PTHR11748:SF119">
    <property type="entry name" value="D-2-HYDROXYGLUTARATE DEHYDROGENASE"/>
    <property type="match status" value="1"/>
</dbReference>
<comment type="cofactor">
    <cofactor evidence="1">
        <name>FAD</name>
        <dbReference type="ChEBI" id="CHEBI:57692"/>
    </cofactor>
</comment>
<keyword evidence="4" id="KW-0560">Oxidoreductase</keyword>
<name>A0ABT3U279_9ACTN</name>
<comment type="caution">
    <text evidence="6">The sequence shown here is derived from an EMBL/GenBank/DDBJ whole genome shotgun (WGS) entry which is preliminary data.</text>
</comment>
<keyword evidence="2" id="KW-0285">Flavoprotein</keyword>
<dbReference type="InterPro" id="IPR016169">
    <property type="entry name" value="FAD-bd_PCMH_sub2"/>
</dbReference>
<proteinExistence type="predicted"/>
<sequence>MTVTAAQLKPLVRALHHAVPRGEVAFGRRRRAEYAQDASVYRQVPAAVVLPADTDELAAALAVCHEHGVPVTLRGAGTSIAGQAIGDGVVIDTSRGLDRILDVDPGTRTARVEPGVVLDRLQDACRPHGLRFGPDPSTHARCTIGGMIGNNACGTHSVAWGRTADNIVELEVLTYDGVRMRLSDSLTAEQLQQIIDGGGRTGEIHAGLRDLRDRHLAMIRTEFGRFRRQVSGYSLEHLLPEHGFDLAAALVGTEGTCAVVVSATVKLVDLPARRTLVALGFADLPAAGDAARHVLRHEPIACEGLGGDQVAALRRHVPDAHPEALLPDGAGWLLVEFGHPDPEPAPGPDAERAHAEALALADALAKDTGAAGVRLVQDPAEQAALWRIREDSSGLATRAPDGSEAWPGWEDSAVPVEHLGDYLRDLDRLLADHGLQGTPYGHFGEGCVHIRIDFDHATEDGLRNFRSFMEDAARLVARHGGTLSGEHGDGQARAEFLPLVHSREAIDAFADFKAVWDPGNKLNPGILVHPRRADERLRIRPGHRPALPLTTTLALAADDGDLSKALRRCVGVAKCRTASGGVMCPSYRATGDEKDSTRGRARVLHEMIQGEVITDGWRSGEAAEALDLCLSCKGCKSDCPVGVDMAAYKAEFLHHHYKGRRRPASHYALGWLPLWAHLAGRAPRLANALTGNATAAGLLKHAGGIAPERPVPPFAGRRFRTWFERRPAPAAPRSGARRGTVLLWPDTFTEFMTPQVGRAAVEVLEHAGFDVVLPPDRLCCGLTWHTTGQLDMAKRVLGRTLKAVDPYLRRGIPLVGLEPSCTSLLRTDATELLPGDGRARRLADGTVTFAELLDRRAPDADLGRLDVTALTQTHCHQHATLGSAADDRVLARIGVDSGRLDSGCCGLAGNFGFEKEHYDVSVAVGEHALLPALRAAPSDTVVLADGYSCRTQITQLSDRRPRHLAELLRDCLRDRPVGRPAS</sequence>
<keyword evidence="7" id="KW-1185">Reference proteome</keyword>
<evidence type="ECO:0000256" key="3">
    <source>
        <dbReference type="ARBA" id="ARBA00022827"/>
    </source>
</evidence>
<dbReference type="PANTHER" id="PTHR11748">
    <property type="entry name" value="D-LACTATE DEHYDROGENASE"/>
    <property type="match status" value="1"/>
</dbReference>
<dbReference type="InterPro" id="IPR036318">
    <property type="entry name" value="FAD-bd_PCMH-like_sf"/>
</dbReference>
<dbReference type="InterPro" id="IPR017896">
    <property type="entry name" value="4Fe4S_Fe-S-bd"/>
</dbReference>
<dbReference type="Pfam" id="PF13183">
    <property type="entry name" value="Fer4_8"/>
    <property type="match status" value="1"/>
</dbReference>
<dbReference type="Gene3D" id="3.30.70.2740">
    <property type="match status" value="1"/>
</dbReference>
<dbReference type="Pfam" id="PF02913">
    <property type="entry name" value="FAD-oxidase_C"/>
    <property type="match status" value="1"/>
</dbReference>
<keyword evidence="3" id="KW-0274">FAD</keyword>
<evidence type="ECO:0000313" key="7">
    <source>
        <dbReference type="Proteomes" id="UP001163064"/>
    </source>
</evidence>
<dbReference type="PROSITE" id="PS51387">
    <property type="entry name" value="FAD_PCMH"/>
    <property type="match status" value="1"/>
</dbReference>
<evidence type="ECO:0000313" key="6">
    <source>
        <dbReference type="EMBL" id="MCX3063381.1"/>
    </source>
</evidence>
<dbReference type="SUPFAM" id="SSF46548">
    <property type="entry name" value="alpha-helical ferredoxin"/>
    <property type="match status" value="1"/>
</dbReference>
<dbReference type="RefSeq" id="WP_266604268.1">
    <property type="nucleotide sequence ID" value="NZ_JAPHNL010000310.1"/>
</dbReference>
<dbReference type="InterPro" id="IPR016167">
    <property type="entry name" value="FAD-bd_PCMH_sub1"/>
</dbReference>
<dbReference type="SUPFAM" id="SSF55103">
    <property type="entry name" value="FAD-linked oxidases, C-terminal domain"/>
    <property type="match status" value="1"/>
</dbReference>